<dbReference type="PRINTS" id="PR00081">
    <property type="entry name" value="GDHRDH"/>
</dbReference>
<dbReference type="RefSeq" id="WP_135623483.1">
    <property type="nucleotide sequence ID" value="NZ_RQGD01000024.1"/>
</dbReference>
<accession>A0A4R9K0W4</accession>
<dbReference type="PANTHER" id="PTHR43157">
    <property type="entry name" value="PHOSPHATIDYLINOSITOL-GLYCAN BIOSYNTHESIS CLASS F PROTEIN-RELATED"/>
    <property type="match status" value="1"/>
</dbReference>
<dbReference type="CDD" id="cd05327">
    <property type="entry name" value="retinol-DH_like_SDR_c_like"/>
    <property type="match status" value="1"/>
</dbReference>
<dbReference type="GO" id="GO:0016491">
    <property type="term" value="F:oxidoreductase activity"/>
    <property type="evidence" value="ECO:0007669"/>
    <property type="project" value="UniProtKB-KW"/>
</dbReference>
<keyword evidence="1" id="KW-0560">Oxidoreductase</keyword>
<name>A0A4R9K0W4_9LEPT</name>
<dbReference type="InterPro" id="IPR036291">
    <property type="entry name" value="NAD(P)-bd_dom_sf"/>
</dbReference>
<evidence type="ECO:0000256" key="1">
    <source>
        <dbReference type="ARBA" id="ARBA00023002"/>
    </source>
</evidence>
<evidence type="ECO:0000313" key="2">
    <source>
        <dbReference type="EMBL" id="TGL59293.1"/>
    </source>
</evidence>
<dbReference type="EMBL" id="RQGD01000024">
    <property type="protein sequence ID" value="TGL59293.1"/>
    <property type="molecule type" value="Genomic_DNA"/>
</dbReference>
<dbReference type="Proteomes" id="UP000297693">
    <property type="component" value="Unassembled WGS sequence"/>
</dbReference>
<sequence>MKEQVIVITGATDGIGKVSARELFKKGYSLVLVGRNQQKLDQTKSEFMQYASGNSIFVYKADLSLVKETKLVASEIRKKHTKIYCLLNNAGAFYSNRVLTNEGVEATFALNHLSYFLLTKELLPCLENFGKARIVNVASRAHVGVKLDFDNLQGEREYSGWRQYQRSKLMNIYFSYELADRLKPKGITVNCLHPGFVKTKFGSNNEGIAKTLVAIGQNLFAISEDKGAETSIYLASSPDVANISGKYFVKCRESKSSSESYDLETSKKFWDLTESLLGKM</sequence>
<proteinExistence type="predicted"/>
<comment type="caution">
    <text evidence="2">The sequence shown here is derived from an EMBL/GenBank/DDBJ whole genome shotgun (WGS) entry which is preliminary data.</text>
</comment>
<reference evidence="2" key="1">
    <citation type="journal article" date="2019" name="PLoS Negl. Trop. Dis.">
        <title>Revisiting the worldwide diversity of Leptospira species in the environment.</title>
        <authorList>
            <person name="Vincent A.T."/>
            <person name="Schiettekatte O."/>
            <person name="Bourhy P."/>
            <person name="Veyrier F.J."/>
            <person name="Picardeau M."/>
        </authorList>
    </citation>
    <scope>NUCLEOTIDE SEQUENCE [LARGE SCALE GENOMIC DNA]</scope>
    <source>
        <strain evidence="2">201702476</strain>
    </source>
</reference>
<gene>
    <name evidence="2" type="ORF">EHQ58_08580</name>
</gene>
<evidence type="ECO:0000313" key="3">
    <source>
        <dbReference type="Proteomes" id="UP000297693"/>
    </source>
</evidence>
<dbReference type="OrthoDB" id="5786478at2"/>
<dbReference type="PANTHER" id="PTHR43157:SF31">
    <property type="entry name" value="PHOSPHATIDYLINOSITOL-GLYCAN BIOSYNTHESIS CLASS F PROTEIN"/>
    <property type="match status" value="1"/>
</dbReference>
<dbReference type="Pfam" id="PF00106">
    <property type="entry name" value="adh_short"/>
    <property type="match status" value="1"/>
</dbReference>
<protein>
    <submittedName>
        <fullName evidence="2">SDR family oxidoreductase</fullName>
    </submittedName>
</protein>
<organism evidence="2 3">
    <name type="scientific">Leptospira ognonensis</name>
    <dbReference type="NCBI Taxonomy" id="2484945"/>
    <lineage>
        <taxon>Bacteria</taxon>
        <taxon>Pseudomonadati</taxon>
        <taxon>Spirochaetota</taxon>
        <taxon>Spirochaetia</taxon>
        <taxon>Leptospirales</taxon>
        <taxon>Leptospiraceae</taxon>
        <taxon>Leptospira</taxon>
    </lineage>
</organism>
<keyword evidence="3" id="KW-1185">Reference proteome</keyword>
<dbReference type="InterPro" id="IPR002347">
    <property type="entry name" value="SDR_fam"/>
</dbReference>
<dbReference type="AlphaFoldDB" id="A0A4R9K0W4"/>
<dbReference type="Gene3D" id="3.40.50.720">
    <property type="entry name" value="NAD(P)-binding Rossmann-like Domain"/>
    <property type="match status" value="1"/>
</dbReference>
<dbReference type="SUPFAM" id="SSF51735">
    <property type="entry name" value="NAD(P)-binding Rossmann-fold domains"/>
    <property type="match status" value="1"/>
</dbReference>